<keyword evidence="3" id="KW-1185">Reference proteome</keyword>
<reference evidence="2 3" key="2">
    <citation type="submission" date="2024-07" db="EMBL/GenBank/DDBJ databases">
        <authorList>
            <person name="Akdeniz Z."/>
        </authorList>
    </citation>
    <scope>NUCLEOTIDE SEQUENCE [LARGE SCALE GENOMIC DNA]</scope>
</reference>
<dbReference type="EMBL" id="CAXDID020000189">
    <property type="protein sequence ID" value="CAL6051761.1"/>
    <property type="molecule type" value="Genomic_DNA"/>
</dbReference>
<evidence type="ECO:0000313" key="1">
    <source>
        <dbReference type="EMBL" id="CAI9967843.1"/>
    </source>
</evidence>
<name>A0AA86VIR5_9EUKA</name>
<accession>A0AA86VIR5</accession>
<reference evidence="1" key="1">
    <citation type="submission" date="2023-06" db="EMBL/GenBank/DDBJ databases">
        <authorList>
            <person name="Kurt Z."/>
        </authorList>
    </citation>
    <scope>NUCLEOTIDE SEQUENCE</scope>
</reference>
<protein>
    <submittedName>
        <fullName evidence="2">Hypothetical_protein</fullName>
    </submittedName>
</protein>
<gene>
    <name evidence="2" type="ORF">HINF_LOCUS44526</name>
    <name evidence="1" type="ORF">HINF_LOCUS55488</name>
</gene>
<evidence type="ECO:0000313" key="2">
    <source>
        <dbReference type="EMBL" id="CAL6051761.1"/>
    </source>
</evidence>
<evidence type="ECO:0000313" key="3">
    <source>
        <dbReference type="Proteomes" id="UP001642409"/>
    </source>
</evidence>
<organism evidence="1">
    <name type="scientific">Hexamita inflata</name>
    <dbReference type="NCBI Taxonomy" id="28002"/>
    <lineage>
        <taxon>Eukaryota</taxon>
        <taxon>Metamonada</taxon>
        <taxon>Diplomonadida</taxon>
        <taxon>Hexamitidae</taxon>
        <taxon>Hexamitinae</taxon>
        <taxon>Hexamita</taxon>
    </lineage>
</organism>
<proteinExistence type="predicted"/>
<dbReference type="AlphaFoldDB" id="A0AA86VIR5"/>
<sequence length="152" mass="18288">MSILTTHFSFQFLELVILGNKIKCFDSIKHHQYFPVEDQDLFDIYEEYEEKEEPRYFIHSQKASSIQEVLFYNKILSIHNSHKQINQMQKQRKNDQKNSHKLKRKNLNLSFTTFLEQKKNQVSAMLNNQILMLNKQVELLVQFIQNSNSYLD</sequence>
<dbReference type="EMBL" id="CATOUU010001030">
    <property type="protein sequence ID" value="CAI9967843.1"/>
    <property type="molecule type" value="Genomic_DNA"/>
</dbReference>
<dbReference type="Proteomes" id="UP001642409">
    <property type="component" value="Unassembled WGS sequence"/>
</dbReference>
<comment type="caution">
    <text evidence="1">The sequence shown here is derived from an EMBL/GenBank/DDBJ whole genome shotgun (WGS) entry which is preliminary data.</text>
</comment>